<proteinExistence type="predicted"/>
<protein>
    <submittedName>
        <fullName evidence="1">Uncharacterized protein</fullName>
    </submittedName>
</protein>
<name>A0A0F9IXI9_9ZZZZ</name>
<gene>
    <name evidence="1" type="ORF">LCGC14_1891570</name>
</gene>
<evidence type="ECO:0000313" key="1">
    <source>
        <dbReference type="EMBL" id="KKL91752.1"/>
    </source>
</evidence>
<comment type="caution">
    <text evidence="1">The sequence shown here is derived from an EMBL/GenBank/DDBJ whole genome shotgun (WGS) entry which is preliminary data.</text>
</comment>
<dbReference type="EMBL" id="LAZR01019652">
    <property type="protein sequence ID" value="KKL91752.1"/>
    <property type="molecule type" value="Genomic_DNA"/>
</dbReference>
<accession>A0A0F9IXI9</accession>
<sequence>MSRKTKSIRGRRPLTFVFRDMQERLIWEGESARECEAELDRLRPHYLQYCHLLEVEQACVDSIRGIYALIGSHIDWDTLPPNVQQVLCHVLSTPQKQVYNDKSQRMEVVK</sequence>
<organism evidence="1">
    <name type="scientific">marine sediment metagenome</name>
    <dbReference type="NCBI Taxonomy" id="412755"/>
    <lineage>
        <taxon>unclassified sequences</taxon>
        <taxon>metagenomes</taxon>
        <taxon>ecological metagenomes</taxon>
    </lineage>
</organism>
<dbReference type="AlphaFoldDB" id="A0A0F9IXI9"/>
<reference evidence="1" key="1">
    <citation type="journal article" date="2015" name="Nature">
        <title>Complex archaea that bridge the gap between prokaryotes and eukaryotes.</title>
        <authorList>
            <person name="Spang A."/>
            <person name="Saw J.H."/>
            <person name="Jorgensen S.L."/>
            <person name="Zaremba-Niedzwiedzka K."/>
            <person name="Martijn J."/>
            <person name="Lind A.E."/>
            <person name="van Eijk R."/>
            <person name="Schleper C."/>
            <person name="Guy L."/>
            <person name="Ettema T.J."/>
        </authorList>
    </citation>
    <scope>NUCLEOTIDE SEQUENCE</scope>
</reference>